<dbReference type="InterPro" id="IPR041408">
    <property type="entry name" value="Hcp_Tssd"/>
</dbReference>
<dbReference type="OrthoDB" id="955509at2"/>
<evidence type="ECO:0008006" key="3">
    <source>
        <dbReference type="Google" id="ProtNLM"/>
    </source>
</evidence>
<dbReference type="EMBL" id="FQYY01000007">
    <property type="protein sequence ID" value="SHJ03027.1"/>
    <property type="molecule type" value="Genomic_DNA"/>
</dbReference>
<gene>
    <name evidence="1" type="ORF">SAMN04488096_10738</name>
</gene>
<dbReference type="AlphaFoldDB" id="A0A1M6FZC9"/>
<organism evidence="1 2">
    <name type="scientific">Mesonia phycicola</name>
    <dbReference type="NCBI Taxonomy" id="579105"/>
    <lineage>
        <taxon>Bacteria</taxon>
        <taxon>Pseudomonadati</taxon>
        <taxon>Bacteroidota</taxon>
        <taxon>Flavobacteriia</taxon>
        <taxon>Flavobacteriales</taxon>
        <taxon>Flavobacteriaceae</taxon>
        <taxon>Mesonia</taxon>
    </lineage>
</organism>
<protein>
    <recommendedName>
        <fullName evidence="3">Phage tail tube protein</fullName>
    </recommendedName>
</protein>
<dbReference type="Pfam" id="PF17642">
    <property type="entry name" value="TssD"/>
    <property type="match status" value="1"/>
</dbReference>
<proteinExistence type="predicted"/>
<dbReference type="Proteomes" id="UP000184225">
    <property type="component" value="Unassembled WGS sequence"/>
</dbReference>
<dbReference type="GO" id="GO:0033104">
    <property type="term" value="C:type VI protein secretion system complex"/>
    <property type="evidence" value="ECO:0007669"/>
    <property type="project" value="InterPro"/>
</dbReference>
<accession>A0A1M6FZC9</accession>
<name>A0A1M6FZC9_9FLAO</name>
<evidence type="ECO:0000313" key="1">
    <source>
        <dbReference type="EMBL" id="SHJ03027.1"/>
    </source>
</evidence>
<keyword evidence="2" id="KW-1185">Reference proteome</keyword>
<sequence length="129" mass="14625">MSFKAKLVLNGQEYNVLNCTYDLFQETDATGRPSSVTRGGRVKLTLESTADTSLVEWMFNNFERRDGSVKFLKRDNEATAKELKFHEGYVVKYVENFDHSGDSPMHESIVISARSITMGSGEHVNNWPI</sequence>
<evidence type="ECO:0000313" key="2">
    <source>
        <dbReference type="Proteomes" id="UP000184225"/>
    </source>
</evidence>
<reference evidence="1 2" key="1">
    <citation type="submission" date="2016-11" db="EMBL/GenBank/DDBJ databases">
        <authorList>
            <person name="Jaros S."/>
            <person name="Januszkiewicz K."/>
            <person name="Wedrychowicz H."/>
        </authorList>
    </citation>
    <scope>NUCLEOTIDE SEQUENCE [LARGE SCALE GENOMIC DNA]</scope>
    <source>
        <strain evidence="1 2">DSM 21425</strain>
    </source>
</reference>
<dbReference type="RefSeq" id="WP_073151882.1">
    <property type="nucleotide sequence ID" value="NZ_FQYY01000007.1"/>
</dbReference>
<dbReference type="STRING" id="579105.SAMN04488096_10738"/>